<name>A0A9N9T2Q8_DIABA</name>
<dbReference type="InterPro" id="IPR025398">
    <property type="entry name" value="DUF4371"/>
</dbReference>
<reference evidence="2" key="1">
    <citation type="submission" date="2022-01" db="EMBL/GenBank/DDBJ databases">
        <authorList>
            <person name="King R."/>
        </authorList>
    </citation>
    <scope>NUCLEOTIDE SEQUENCE</scope>
</reference>
<dbReference type="AlphaFoldDB" id="A0A9N9T2Q8"/>
<dbReference type="EMBL" id="OU898280">
    <property type="protein sequence ID" value="CAG9834419.1"/>
    <property type="molecule type" value="Genomic_DNA"/>
</dbReference>
<dbReference type="PANTHER" id="PTHR45749">
    <property type="match status" value="1"/>
</dbReference>
<dbReference type="Proteomes" id="UP001153709">
    <property type="component" value="Chromosome 5"/>
</dbReference>
<sequence>MSFSDALPGCSNSNVDSECLDIVVSLLELPLSRRTEVDRKKIIMNERPTPTLRIDQKDGKKGLAFRGHDESDDSLNPGNFKAIWELILKSTPELNDHWQKKIYFRGISKTIQNELIDLVKDEIHIFIENAINNSTFFACIVDETTDITERAQCSIVCRLVDTKGVVQEYFLGFFDLGEDRSAPALRDLLLSVIGIPAYFHQSSKRPCFLNKILGKRIPTNSEIRWNSNAKVVYAVSQERKKLLQVFQDIMNCPESNAKSIRQADGFKLIYFNKQLLYNILQKKNNDVQLCANSVSRCVAMLKSWRNDLTFSNHFNISVSETHSEPILSHSELDILPGSVSNNGDQSFLEKAKTKFRRVFFEILDNIITQLEQRFLDYAKFQFLELGDNKRFTEYGAKFPQKALDSLMDTYEPLFNKSLLKTELEIIFSAIHRENFHDKSLLELIKSMFDNETNEILPESYYFSYFVYLLQYLQQALQLKERSPL</sequence>
<feature type="domain" description="DUF4371" evidence="1">
    <location>
        <begin position="60"/>
        <end position="181"/>
    </location>
</feature>
<proteinExistence type="predicted"/>
<organism evidence="2 3">
    <name type="scientific">Diabrotica balteata</name>
    <name type="common">Banded cucumber beetle</name>
    <dbReference type="NCBI Taxonomy" id="107213"/>
    <lineage>
        <taxon>Eukaryota</taxon>
        <taxon>Metazoa</taxon>
        <taxon>Ecdysozoa</taxon>
        <taxon>Arthropoda</taxon>
        <taxon>Hexapoda</taxon>
        <taxon>Insecta</taxon>
        <taxon>Pterygota</taxon>
        <taxon>Neoptera</taxon>
        <taxon>Endopterygota</taxon>
        <taxon>Coleoptera</taxon>
        <taxon>Polyphaga</taxon>
        <taxon>Cucujiformia</taxon>
        <taxon>Chrysomeloidea</taxon>
        <taxon>Chrysomelidae</taxon>
        <taxon>Galerucinae</taxon>
        <taxon>Diabroticina</taxon>
        <taxon>Diabroticites</taxon>
        <taxon>Diabrotica</taxon>
    </lineage>
</organism>
<dbReference type="Pfam" id="PF14291">
    <property type="entry name" value="DUF4371"/>
    <property type="match status" value="1"/>
</dbReference>
<protein>
    <recommendedName>
        <fullName evidence="1">DUF4371 domain-containing protein</fullName>
    </recommendedName>
</protein>
<evidence type="ECO:0000259" key="1">
    <source>
        <dbReference type="Pfam" id="PF14291"/>
    </source>
</evidence>
<evidence type="ECO:0000313" key="3">
    <source>
        <dbReference type="Proteomes" id="UP001153709"/>
    </source>
</evidence>
<evidence type="ECO:0000313" key="2">
    <source>
        <dbReference type="EMBL" id="CAG9834419.1"/>
    </source>
</evidence>
<accession>A0A9N9T2Q8</accession>
<keyword evidence="3" id="KW-1185">Reference proteome</keyword>
<dbReference type="PANTHER" id="PTHR45749:SF28">
    <property type="entry name" value="ZINC FINGER MYM-TYPE PROTEIN 1-LIKE-RELATED"/>
    <property type="match status" value="1"/>
</dbReference>
<gene>
    <name evidence="2" type="ORF">DIABBA_LOCUS7722</name>
</gene>
<dbReference type="OrthoDB" id="8196265at2759"/>